<dbReference type="CDD" id="cd17536">
    <property type="entry name" value="REC_YesN-like"/>
    <property type="match status" value="1"/>
</dbReference>
<dbReference type="OrthoDB" id="9794370at2"/>
<keyword evidence="1" id="KW-0805">Transcription regulation</keyword>
<dbReference type="PROSITE" id="PS00041">
    <property type="entry name" value="HTH_ARAC_FAMILY_1"/>
    <property type="match status" value="1"/>
</dbReference>
<dbReference type="PANTHER" id="PTHR43280:SF28">
    <property type="entry name" value="HTH-TYPE TRANSCRIPTIONAL ACTIVATOR RHAS"/>
    <property type="match status" value="1"/>
</dbReference>
<dbReference type="Gene3D" id="1.10.10.60">
    <property type="entry name" value="Homeodomain-like"/>
    <property type="match status" value="2"/>
</dbReference>
<evidence type="ECO:0000313" key="8">
    <source>
        <dbReference type="Proteomes" id="UP000282076"/>
    </source>
</evidence>
<feature type="domain" description="Response regulatory" evidence="6">
    <location>
        <begin position="2"/>
        <end position="121"/>
    </location>
</feature>
<dbReference type="PRINTS" id="PR00032">
    <property type="entry name" value="HTHARAC"/>
</dbReference>
<dbReference type="InterPro" id="IPR001789">
    <property type="entry name" value="Sig_transdc_resp-reg_receiver"/>
</dbReference>
<dbReference type="GO" id="GO:0003700">
    <property type="term" value="F:DNA-binding transcription factor activity"/>
    <property type="evidence" value="ECO:0007669"/>
    <property type="project" value="InterPro"/>
</dbReference>
<dbReference type="RefSeq" id="WP_120977565.1">
    <property type="nucleotide sequence ID" value="NZ_RBZM01000005.1"/>
</dbReference>
<dbReference type="InterPro" id="IPR011006">
    <property type="entry name" value="CheY-like_superfamily"/>
</dbReference>
<comment type="caution">
    <text evidence="7">The sequence shown here is derived from an EMBL/GenBank/DDBJ whole genome shotgun (WGS) entry which is preliminary data.</text>
</comment>
<evidence type="ECO:0000259" key="6">
    <source>
        <dbReference type="PROSITE" id="PS50110"/>
    </source>
</evidence>
<protein>
    <submittedName>
        <fullName evidence="7">Response regulator</fullName>
    </submittedName>
</protein>
<dbReference type="PANTHER" id="PTHR43280">
    <property type="entry name" value="ARAC-FAMILY TRANSCRIPTIONAL REGULATOR"/>
    <property type="match status" value="1"/>
</dbReference>
<gene>
    <name evidence="7" type="ORF">D7Z26_14025</name>
</gene>
<dbReference type="GO" id="GO:0043565">
    <property type="term" value="F:sequence-specific DNA binding"/>
    <property type="evidence" value="ECO:0007669"/>
    <property type="project" value="InterPro"/>
</dbReference>
<evidence type="ECO:0000256" key="2">
    <source>
        <dbReference type="ARBA" id="ARBA00023125"/>
    </source>
</evidence>
<dbReference type="PROSITE" id="PS50110">
    <property type="entry name" value="RESPONSE_REGULATORY"/>
    <property type="match status" value="1"/>
</dbReference>
<evidence type="ECO:0000256" key="4">
    <source>
        <dbReference type="PROSITE-ProRule" id="PRU00169"/>
    </source>
</evidence>
<dbReference type="Pfam" id="PF00072">
    <property type="entry name" value="Response_reg"/>
    <property type="match status" value="1"/>
</dbReference>
<keyword evidence="2" id="KW-0238">DNA-binding</keyword>
<evidence type="ECO:0000256" key="3">
    <source>
        <dbReference type="ARBA" id="ARBA00023163"/>
    </source>
</evidence>
<keyword evidence="4" id="KW-0597">Phosphoprotein</keyword>
<keyword evidence="8" id="KW-1185">Reference proteome</keyword>
<dbReference type="Proteomes" id="UP000282076">
    <property type="component" value="Unassembled WGS sequence"/>
</dbReference>
<evidence type="ECO:0000313" key="7">
    <source>
        <dbReference type="EMBL" id="RKP54460.1"/>
    </source>
</evidence>
<dbReference type="AlphaFoldDB" id="A0A494XV50"/>
<feature type="modified residue" description="4-aspartylphosphate" evidence="4">
    <location>
        <position position="56"/>
    </location>
</feature>
<dbReference type="SUPFAM" id="SSF46689">
    <property type="entry name" value="Homeodomain-like"/>
    <property type="match status" value="2"/>
</dbReference>
<dbReference type="InterPro" id="IPR018060">
    <property type="entry name" value="HTH_AraC"/>
</dbReference>
<proteinExistence type="predicted"/>
<dbReference type="PROSITE" id="PS01124">
    <property type="entry name" value="HTH_ARAC_FAMILY_2"/>
    <property type="match status" value="1"/>
</dbReference>
<dbReference type="InterPro" id="IPR009057">
    <property type="entry name" value="Homeodomain-like_sf"/>
</dbReference>
<name>A0A494XV50_9BACL</name>
<dbReference type="SMART" id="SM00448">
    <property type="entry name" value="REC"/>
    <property type="match status" value="1"/>
</dbReference>
<reference evidence="7 8" key="1">
    <citation type="submission" date="2018-10" db="EMBL/GenBank/DDBJ databases">
        <title>Cohnella sp. M2MS4P-1, whole genome shotgun sequence.</title>
        <authorList>
            <person name="Tuo L."/>
        </authorList>
    </citation>
    <scope>NUCLEOTIDE SEQUENCE [LARGE SCALE GENOMIC DNA]</scope>
    <source>
        <strain evidence="7 8">M2MS4P-1</strain>
    </source>
</reference>
<dbReference type="SUPFAM" id="SSF52172">
    <property type="entry name" value="CheY-like"/>
    <property type="match status" value="1"/>
</dbReference>
<dbReference type="Gene3D" id="3.40.50.2300">
    <property type="match status" value="1"/>
</dbReference>
<dbReference type="EMBL" id="RBZM01000005">
    <property type="protein sequence ID" value="RKP54460.1"/>
    <property type="molecule type" value="Genomic_DNA"/>
</dbReference>
<dbReference type="GO" id="GO:0000160">
    <property type="term" value="P:phosphorelay signal transduction system"/>
    <property type="evidence" value="ECO:0007669"/>
    <property type="project" value="InterPro"/>
</dbReference>
<evidence type="ECO:0000259" key="5">
    <source>
        <dbReference type="PROSITE" id="PS01124"/>
    </source>
</evidence>
<organism evidence="7 8">
    <name type="scientific">Cohnella endophytica</name>
    <dbReference type="NCBI Taxonomy" id="2419778"/>
    <lineage>
        <taxon>Bacteria</taxon>
        <taxon>Bacillati</taxon>
        <taxon>Bacillota</taxon>
        <taxon>Bacilli</taxon>
        <taxon>Bacillales</taxon>
        <taxon>Paenibacillaceae</taxon>
        <taxon>Cohnella</taxon>
    </lineage>
</organism>
<sequence>MNLLIVDDEKMIRQGLKFFIGQLGEKYRVVGECADGEEALAFCRRSEPAVDVVITDVRMDKMDGLTLLRELKEVAPRTRAVVISSYGEFDYVRRAMREGAEDYLLKPIDKQELNRVLAKIDFGAVADVTASSATAVPPHMRNVMQDTIVNGLFDKSPGSFKEGEAYILQQFGASDETHRYAAAALVVDESPNDVLTARDRTLFHYFFRKTSEEMLADSPINGVAMQAKDGTVRFLFFLPTSDFNETSEPAAATLLPFLESLLEVIRRHVAYPITIAFSETRDRLADIHLLHEQLQDTLRARLILGTDKVISYLSLGRLNHYWNVRKDTFPQLVASVHAEVPERLNHEVNAFFGDMLKAELMPGSSLELIVRLLMRVSTMMEEMGVSPEAAEMTDWITIGKELEMCPTWELLQSYTLSRLTRASAAIQEHRVQQKPKFIINAVEYIGFHYASDITLREVAELNAMNPTYFSEQFKKHMHINFIDYMTKVRLDKAKLRLAKGDEPVYEISEQVGYSTSAHFSKVFKKWIGCTPLEFRERERIKK</sequence>
<accession>A0A494XV50</accession>
<dbReference type="Pfam" id="PF12833">
    <property type="entry name" value="HTH_18"/>
    <property type="match status" value="1"/>
</dbReference>
<keyword evidence="3" id="KW-0804">Transcription</keyword>
<dbReference type="InterPro" id="IPR020449">
    <property type="entry name" value="Tscrpt_reg_AraC-type_HTH"/>
</dbReference>
<dbReference type="SMART" id="SM00342">
    <property type="entry name" value="HTH_ARAC"/>
    <property type="match status" value="1"/>
</dbReference>
<feature type="domain" description="HTH araC/xylS-type" evidence="5">
    <location>
        <begin position="439"/>
        <end position="537"/>
    </location>
</feature>
<evidence type="ECO:0000256" key="1">
    <source>
        <dbReference type="ARBA" id="ARBA00023015"/>
    </source>
</evidence>
<dbReference type="InterPro" id="IPR018062">
    <property type="entry name" value="HTH_AraC-typ_CS"/>
</dbReference>